<dbReference type="Pfam" id="PF00698">
    <property type="entry name" value="Acyl_transf_1"/>
    <property type="match status" value="1"/>
</dbReference>
<evidence type="ECO:0000259" key="9">
    <source>
        <dbReference type="PROSITE" id="PS52004"/>
    </source>
</evidence>
<evidence type="ECO:0000256" key="1">
    <source>
        <dbReference type="ARBA" id="ARBA00022450"/>
    </source>
</evidence>
<gene>
    <name evidence="11" type="ORF">QBC37DRAFT_448571</name>
</gene>
<dbReference type="GO" id="GO:0004315">
    <property type="term" value="F:3-oxoacyl-[acyl-carrier-protein] synthase activity"/>
    <property type="evidence" value="ECO:0007669"/>
    <property type="project" value="InterPro"/>
</dbReference>
<dbReference type="InterPro" id="IPR050091">
    <property type="entry name" value="PKS_NRPS_Biosynth_Enz"/>
</dbReference>
<dbReference type="Gene3D" id="3.30.70.3290">
    <property type="match status" value="1"/>
</dbReference>
<dbReference type="GO" id="GO:0004312">
    <property type="term" value="F:fatty acid synthase activity"/>
    <property type="evidence" value="ECO:0007669"/>
    <property type="project" value="TreeGrafter"/>
</dbReference>
<dbReference type="SUPFAM" id="SSF55048">
    <property type="entry name" value="Probable ACP-binding domain of malonyl-CoA ACP transacylase"/>
    <property type="match status" value="1"/>
</dbReference>
<feature type="domain" description="PKS/mFAS DH" evidence="10">
    <location>
        <begin position="998"/>
        <end position="1307"/>
    </location>
</feature>
<dbReference type="InterPro" id="IPR014030">
    <property type="entry name" value="Ketoacyl_synth_N"/>
</dbReference>
<dbReference type="Gene3D" id="3.40.50.720">
    <property type="entry name" value="NAD(P)-binding Rossmann-like Domain"/>
    <property type="match status" value="1"/>
</dbReference>
<dbReference type="InterPro" id="IPR009081">
    <property type="entry name" value="PP-bd_ACP"/>
</dbReference>
<dbReference type="InterPro" id="IPR006162">
    <property type="entry name" value="Ppantetheine_attach_site"/>
</dbReference>
<evidence type="ECO:0000313" key="11">
    <source>
        <dbReference type="EMBL" id="KAK4210241.1"/>
    </source>
</evidence>
<dbReference type="PROSITE" id="PS00606">
    <property type="entry name" value="KS3_1"/>
    <property type="match status" value="1"/>
</dbReference>
<dbReference type="Pfam" id="PF23297">
    <property type="entry name" value="ACP_SdgA_C"/>
    <property type="match status" value="1"/>
</dbReference>
<feature type="active site" description="Proton acceptor; for dehydratase activity" evidence="6">
    <location>
        <position position="1030"/>
    </location>
</feature>
<dbReference type="Gene3D" id="3.10.129.110">
    <property type="entry name" value="Polyketide synthase dehydratase"/>
    <property type="match status" value="1"/>
</dbReference>
<dbReference type="Gene3D" id="3.40.366.10">
    <property type="entry name" value="Malonyl-Coenzyme A Acyl Carrier Protein, domain 2"/>
    <property type="match status" value="1"/>
</dbReference>
<dbReference type="Pfam" id="PF02801">
    <property type="entry name" value="Ketoacyl-synt_C"/>
    <property type="match status" value="2"/>
</dbReference>
<protein>
    <submittedName>
        <fullName evidence="11">Beta-ketoacyl synthase domain-containing protein</fullName>
    </submittedName>
</protein>
<feature type="domain" description="Carrier" evidence="8">
    <location>
        <begin position="2430"/>
        <end position="2508"/>
    </location>
</feature>
<dbReference type="Gene3D" id="3.40.50.150">
    <property type="entry name" value="Vaccinia Virus protein VP39"/>
    <property type="match status" value="1"/>
</dbReference>
<feature type="compositionally biased region" description="Low complexity" evidence="7">
    <location>
        <begin position="2642"/>
        <end position="2663"/>
    </location>
</feature>
<evidence type="ECO:0000256" key="4">
    <source>
        <dbReference type="ARBA" id="ARBA00023002"/>
    </source>
</evidence>
<organism evidence="11 12">
    <name type="scientific">Rhypophila decipiens</name>
    <dbReference type="NCBI Taxonomy" id="261697"/>
    <lineage>
        <taxon>Eukaryota</taxon>
        <taxon>Fungi</taxon>
        <taxon>Dikarya</taxon>
        <taxon>Ascomycota</taxon>
        <taxon>Pezizomycotina</taxon>
        <taxon>Sordariomycetes</taxon>
        <taxon>Sordariomycetidae</taxon>
        <taxon>Sordariales</taxon>
        <taxon>Naviculisporaceae</taxon>
        <taxon>Rhypophila</taxon>
    </lineage>
</organism>
<dbReference type="Proteomes" id="UP001301769">
    <property type="component" value="Unassembled WGS sequence"/>
</dbReference>
<evidence type="ECO:0000256" key="7">
    <source>
        <dbReference type="SAM" id="MobiDB-lite"/>
    </source>
</evidence>
<dbReference type="GO" id="GO:0006633">
    <property type="term" value="P:fatty acid biosynthetic process"/>
    <property type="evidence" value="ECO:0007669"/>
    <property type="project" value="InterPro"/>
</dbReference>
<evidence type="ECO:0000256" key="2">
    <source>
        <dbReference type="ARBA" id="ARBA00022553"/>
    </source>
</evidence>
<dbReference type="SUPFAM" id="SSF53901">
    <property type="entry name" value="Thiolase-like"/>
    <property type="match status" value="1"/>
</dbReference>
<evidence type="ECO:0000256" key="5">
    <source>
        <dbReference type="ARBA" id="ARBA00023268"/>
    </source>
</evidence>
<feature type="active site" description="Proton donor; for dehydratase activity" evidence="6">
    <location>
        <position position="1210"/>
    </location>
</feature>
<dbReference type="PANTHER" id="PTHR43775">
    <property type="entry name" value="FATTY ACID SYNTHASE"/>
    <property type="match status" value="1"/>
</dbReference>
<dbReference type="InterPro" id="IPR018201">
    <property type="entry name" value="Ketoacyl_synth_AS"/>
</dbReference>
<dbReference type="Gene3D" id="1.10.1200.10">
    <property type="entry name" value="ACP-like"/>
    <property type="match status" value="1"/>
</dbReference>
<dbReference type="InterPro" id="IPR049900">
    <property type="entry name" value="PKS_mFAS_DH"/>
</dbReference>
<dbReference type="InterPro" id="IPR049552">
    <property type="entry name" value="PKS_DH_N"/>
</dbReference>
<feature type="compositionally biased region" description="Basic and acidic residues" evidence="7">
    <location>
        <begin position="358"/>
        <end position="369"/>
    </location>
</feature>
<dbReference type="Gene3D" id="3.40.47.10">
    <property type="match status" value="1"/>
</dbReference>
<keyword evidence="2" id="KW-0597">Phosphoprotein</keyword>
<evidence type="ECO:0000259" key="8">
    <source>
        <dbReference type="PROSITE" id="PS50075"/>
    </source>
</evidence>
<accession>A0AAN6Y2P4</accession>
<feature type="region of interest" description="C-terminal hotdog fold" evidence="6">
    <location>
        <begin position="1151"/>
        <end position="1307"/>
    </location>
</feature>
<keyword evidence="12" id="KW-1185">Reference proteome</keyword>
<dbReference type="SUPFAM" id="SSF52151">
    <property type="entry name" value="FabD/lysophospholipase-like"/>
    <property type="match status" value="1"/>
</dbReference>
<dbReference type="Pfam" id="PF14765">
    <property type="entry name" value="PS-DH"/>
    <property type="match status" value="1"/>
</dbReference>
<name>A0AAN6Y2P4_9PEZI</name>
<feature type="compositionally biased region" description="Low complexity" evidence="7">
    <location>
        <begin position="2517"/>
        <end position="2531"/>
    </location>
</feature>
<evidence type="ECO:0000259" key="10">
    <source>
        <dbReference type="PROSITE" id="PS52019"/>
    </source>
</evidence>
<feature type="region of interest" description="N-terminal hotdog fold" evidence="6">
    <location>
        <begin position="998"/>
        <end position="1136"/>
    </location>
</feature>
<dbReference type="InterPro" id="IPR013968">
    <property type="entry name" value="PKS_KR"/>
</dbReference>
<proteinExistence type="predicted"/>
<dbReference type="InterPro" id="IPR057326">
    <property type="entry name" value="KR_dom"/>
</dbReference>
<dbReference type="SUPFAM" id="SSF47336">
    <property type="entry name" value="ACP-like"/>
    <property type="match status" value="1"/>
</dbReference>
<dbReference type="SMART" id="SM00825">
    <property type="entry name" value="PKS_KS"/>
    <property type="match status" value="1"/>
</dbReference>
<dbReference type="InterPro" id="IPR016036">
    <property type="entry name" value="Malonyl_transacylase_ACP-bd"/>
</dbReference>
<dbReference type="InterPro" id="IPR029063">
    <property type="entry name" value="SAM-dependent_MTases_sf"/>
</dbReference>
<evidence type="ECO:0000256" key="6">
    <source>
        <dbReference type="PROSITE-ProRule" id="PRU01363"/>
    </source>
</evidence>
<dbReference type="InterPro" id="IPR032821">
    <property type="entry name" value="PKS_assoc"/>
</dbReference>
<dbReference type="SMART" id="SM00822">
    <property type="entry name" value="PKS_KR"/>
    <property type="match status" value="1"/>
</dbReference>
<feature type="compositionally biased region" description="Low complexity" evidence="7">
    <location>
        <begin position="2715"/>
        <end position="2754"/>
    </location>
</feature>
<dbReference type="InterPro" id="IPR020806">
    <property type="entry name" value="PKS_PP-bd"/>
</dbReference>
<dbReference type="GO" id="GO:0044550">
    <property type="term" value="P:secondary metabolite biosynthetic process"/>
    <property type="evidence" value="ECO:0007669"/>
    <property type="project" value="TreeGrafter"/>
</dbReference>
<dbReference type="SUPFAM" id="SSF51735">
    <property type="entry name" value="NAD(P)-binding Rossmann-fold domains"/>
    <property type="match status" value="1"/>
</dbReference>
<dbReference type="InterPro" id="IPR036736">
    <property type="entry name" value="ACP-like_sf"/>
</dbReference>
<dbReference type="GO" id="GO:0031177">
    <property type="term" value="F:phosphopantetheine binding"/>
    <property type="evidence" value="ECO:0007669"/>
    <property type="project" value="InterPro"/>
</dbReference>
<dbReference type="InterPro" id="IPR016039">
    <property type="entry name" value="Thiolase-like"/>
</dbReference>
<dbReference type="InterPro" id="IPR036291">
    <property type="entry name" value="NAD(P)-bd_dom_sf"/>
</dbReference>
<dbReference type="InterPro" id="IPR001227">
    <property type="entry name" value="Ac_transferase_dom_sf"/>
</dbReference>
<dbReference type="PROSITE" id="PS00012">
    <property type="entry name" value="PHOSPHOPANTETHEINE"/>
    <property type="match status" value="1"/>
</dbReference>
<feature type="region of interest" description="Disordered" evidence="7">
    <location>
        <begin position="2517"/>
        <end position="2794"/>
    </location>
</feature>
<feature type="compositionally biased region" description="Low complexity" evidence="7">
    <location>
        <begin position="2548"/>
        <end position="2571"/>
    </location>
</feature>
<keyword evidence="1" id="KW-0596">Phosphopantetheine</keyword>
<reference evidence="11" key="1">
    <citation type="journal article" date="2023" name="Mol. Phylogenet. Evol.">
        <title>Genome-scale phylogeny and comparative genomics of the fungal order Sordariales.</title>
        <authorList>
            <person name="Hensen N."/>
            <person name="Bonometti L."/>
            <person name="Westerberg I."/>
            <person name="Brannstrom I.O."/>
            <person name="Guillou S."/>
            <person name="Cros-Aarteil S."/>
            <person name="Calhoun S."/>
            <person name="Haridas S."/>
            <person name="Kuo A."/>
            <person name="Mondo S."/>
            <person name="Pangilinan J."/>
            <person name="Riley R."/>
            <person name="LaButti K."/>
            <person name="Andreopoulos B."/>
            <person name="Lipzen A."/>
            <person name="Chen C."/>
            <person name="Yan M."/>
            <person name="Daum C."/>
            <person name="Ng V."/>
            <person name="Clum A."/>
            <person name="Steindorff A."/>
            <person name="Ohm R.A."/>
            <person name="Martin F."/>
            <person name="Silar P."/>
            <person name="Natvig D.O."/>
            <person name="Lalanne C."/>
            <person name="Gautier V."/>
            <person name="Ament-Velasquez S.L."/>
            <person name="Kruys A."/>
            <person name="Hutchinson M.I."/>
            <person name="Powell A.J."/>
            <person name="Barry K."/>
            <person name="Miller A.N."/>
            <person name="Grigoriev I.V."/>
            <person name="Debuchy R."/>
            <person name="Gladieux P."/>
            <person name="Hiltunen Thoren M."/>
            <person name="Johannesson H."/>
        </authorList>
    </citation>
    <scope>NUCLEOTIDE SEQUENCE</scope>
    <source>
        <strain evidence="11">PSN293</strain>
    </source>
</reference>
<dbReference type="InterPro" id="IPR049551">
    <property type="entry name" value="PKS_DH_C"/>
</dbReference>
<dbReference type="SMART" id="SM00823">
    <property type="entry name" value="PKS_PP"/>
    <property type="match status" value="1"/>
</dbReference>
<dbReference type="Pfam" id="PF00109">
    <property type="entry name" value="ketoacyl-synt"/>
    <property type="match status" value="1"/>
</dbReference>
<dbReference type="InterPro" id="IPR014043">
    <property type="entry name" value="Acyl_transferase_dom"/>
</dbReference>
<evidence type="ECO:0000313" key="12">
    <source>
        <dbReference type="Proteomes" id="UP001301769"/>
    </source>
</evidence>
<dbReference type="InterPro" id="IPR014031">
    <property type="entry name" value="Ketoacyl_synth_C"/>
</dbReference>
<keyword evidence="4" id="KW-0560">Oxidoreductase</keyword>
<feature type="compositionally biased region" description="Pro residues" evidence="7">
    <location>
        <begin position="2631"/>
        <end position="2641"/>
    </location>
</feature>
<dbReference type="PROSITE" id="PS52004">
    <property type="entry name" value="KS3_2"/>
    <property type="match status" value="1"/>
</dbReference>
<dbReference type="PROSITE" id="PS50075">
    <property type="entry name" value="CARRIER"/>
    <property type="match status" value="1"/>
</dbReference>
<reference evidence="11" key="2">
    <citation type="submission" date="2023-05" db="EMBL/GenBank/DDBJ databases">
        <authorList>
            <consortium name="Lawrence Berkeley National Laboratory"/>
            <person name="Steindorff A."/>
            <person name="Hensen N."/>
            <person name="Bonometti L."/>
            <person name="Westerberg I."/>
            <person name="Brannstrom I.O."/>
            <person name="Guillou S."/>
            <person name="Cros-Aarteil S."/>
            <person name="Calhoun S."/>
            <person name="Haridas S."/>
            <person name="Kuo A."/>
            <person name="Mondo S."/>
            <person name="Pangilinan J."/>
            <person name="Riley R."/>
            <person name="Labutti K."/>
            <person name="Andreopoulos B."/>
            <person name="Lipzen A."/>
            <person name="Chen C."/>
            <person name="Yanf M."/>
            <person name="Daum C."/>
            <person name="Ng V."/>
            <person name="Clum A."/>
            <person name="Ohm R."/>
            <person name="Martin F."/>
            <person name="Silar P."/>
            <person name="Natvig D."/>
            <person name="Lalanne C."/>
            <person name="Gautier V."/>
            <person name="Ament-Velasquez S.L."/>
            <person name="Kruys A."/>
            <person name="Hutchinson M.I."/>
            <person name="Powell A.J."/>
            <person name="Barry K."/>
            <person name="Miller A.N."/>
            <person name="Grigoriev I.V."/>
            <person name="Debuchy R."/>
            <person name="Gladieux P."/>
            <person name="Thoren M.H."/>
            <person name="Johannesson H."/>
        </authorList>
    </citation>
    <scope>NUCLEOTIDE SEQUENCE</scope>
    <source>
        <strain evidence="11">PSN293</strain>
    </source>
</reference>
<dbReference type="InterPro" id="IPR020841">
    <property type="entry name" value="PKS_Beta-ketoAc_synthase_dom"/>
</dbReference>
<dbReference type="Pfam" id="PF08659">
    <property type="entry name" value="KR"/>
    <property type="match status" value="1"/>
</dbReference>
<keyword evidence="5" id="KW-0511">Multifunctional enzyme</keyword>
<dbReference type="EMBL" id="MU858180">
    <property type="protein sequence ID" value="KAK4210241.1"/>
    <property type="molecule type" value="Genomic_DNA"/>
</dbReference>
<evidence type="ECO:0000256" key="3">
    <source>
        <dbReference type="ARBA" id="ARBA00022679"/>
    </source>
</evidence>
<dbReference type="Pfam" id="PF16197">
    <property type="entry name" value="KAsynt_C_assoc"/>
    <property type="match status" value="1"/>
</dbReference>
<dbReference type="CDD" id="cd00833">
    <property type="entry name" value="PKS"/>
    <property type="match status" value="1"/>
</dbReference>
<dbReference type="SMART" id="SM00827">
    <property type="entry name" value="PKS_AT"/>
    <property type="match status" value="1"/>
</dbReference>
<keyword evidence="3" id="KW-0808">Transferase</keyword>
<dbReference type="InterPro" id="IPR020807">
    <property type="entry name" value="PKS_DH"/>
</dbReference>
<feature type="compositionally biased region" description="Low complexity" evidence="7">
    <location>
        <begin position="2688"/>
        <end position="2707"/>
    </location>
</feature>
<dbReference type="InterPro" id="IPR042104">
    <property type="entry name" value="PKS_dehydratase_sf"/>
</dbReference>
<dbReference type="GO" id="GO:0016491">
    <property type="term" value="F:oxidoreductase activity"/>
    <property type="evidence" value="ECO:0007669"/>
    <property type="project" value="UniProtKB-KW"/>
</dbReference>
<feature type="region of interest" description="Disordered" evidence="7">
    <location>
        <begin position="339"/>
        <end position="369"/>
    </location>
</feature>
<dbReference type="PROSITE" id="PS52019">
    <property type="entry name" value="PKS_MFAS_DH"/>
    <property type="match status" value="1"/>
</dbReference>
<dbReference type="InterPro" id="IPR016035">
    <property type="entry name" value="Acyl_Trfase/lysoPLipase"/>
</dbReference>
<feature type="domain" description="Ketosynthase family 3 (KS3)" evidence="9">
    <location>
        <begin position="20"/>
        <end position="468"/>
    </location>
</feature>
<dbReference type="Pfam" id="PF21089">
    <property type="entry name" value="PKS_DH_N"/>
    <property type="match status" value="1"/>
</dbReference>
<sequence length="2794" mass="305947">MAGRSSPSPSDVMTTYGDQGEPIAIIGSGCRFAGDINSPSSLWEKLKAPSDFSKTIPPDRFNIKGFYNPDGEYNGATNSPKAYFLEQNFKEFDASFFSLRPKEAEAIDPQQRLLLEVVYEALESAGYTLQKYKGRPVAVYAGIMTADYDTVSQRDDLNTSQYYATGNARSIVSNRISYFFDWKGPSMTIDTACSSSLVALDQAIANLRSGRSELACVTGANLILTPEQFIAESSLHMLSPTGHSRMWDKDANGYARGEGVTAIFVKTLSQALQDNDRIEAVIRDIGVNSDGRTQGITMPSPKAQSQLIQDVYYFEAHGTGTPAGDPREAEAIQDAFFTPDKKEEKQPTLDYIPGFDSPAKKKQEQAKPEADLSKEKLLVGSIKTVLGHTEGAAGLAGVLKVVQLMRHGKISPNLHHHNLNPNVAKVAPNLKVATELLNWPTPPPGEPKRASVNSFGFGGTNAHVILEEYDEEYHGDYGPITNRHKDFVDHRPMAEVDQPPRLPLLLSAPNKDALARLAEAYSKHLSDDEEVDLNELAWHLYNNRTAFPTRAFVSGTTHQDVVRNLKAVVSQVTTPSPRGPLITRARAGKEPAKILGIFTGQGAQWATMGAGLLRSSKYFRQTIQELSQVLKALPDGPTWNIEGHLEADKASSQIDVPAISQPLCTAVQIALVKLLTYIGVDFCAVVGHSSGEIAAAYTAGRITAEHAMAIAYYRGLYAHLASNPETKAAGGMLAAALTEEEARDFCENDPRFRGRIWIAAINTAGLVTLSGDVDVVKALVALLTERKIFHRELAVTTAYHSPHMTDPAVEYTKALSKSAHVPLPYPRRWDMHKELRKPIPWFSTVTGENADEIPEDKLKAEYWRDNMTQPVLFLSGLEAAVRESAYDCAVEVGPSPALRSSVLTVVQGSDGGPLPYSPLLSKDKDDRVLFADFMGFMWAQFNEFKPVMARFVKISSDPGLPKKPRLGDLPTYPWDHSQEFYRESRVATQYHQRKDSPHELLGVRGRDDNEFLMRWRNVLILEQLPWGTGHTFQGMHLVPGSGYCSMAYDAAKFVLAGRQASVIELLDLRFHSGITLEPKSVGVETLFSLTIDDAVKEKQPDDVIEGSFTLTSCPADGSTNMKMNFSGKLRIYLEEPTLEALPARVKVAPETTAADPVAFYTMMAGTGLEYTGPFKGLTALQKRTHFASGTVKQLHNEDQTTLTVSPATLDSCLQTAFVTVASPGDKSLWTSFLPDTITRMRFNVASCEGKNNDKMLTVDAYLTDSTLFTHESRASFTADIEIFGQEDRLQVQVEGLTVASFSTTKPEEDYELYLTTKWDVDPDEEIISAPAQDLLPEKPLRSLIESCERVVAFYDTKQGRTSLIKLPPPYSTNQEVSSIHDNAWPNETQESLDAFIKKSRYFGTLDVLRVLGDMGSSGLIRGMLEALIEEAQFLVALQDHVSRIVKQIAHKYPRMQIMGITDPGLGLTAAALDGLDMSFLSYRVGANPEKYLEERLLTTPARRKKVSVAKFVFGQDSATNVKYDLVLVSTSLIKAHGDQALQQIRSAMRPGAFLILLDSSHPPLLERLATAMTRGDDDAANATNWQHLLDQSGFKASMVNSSQTLLPGYSVTIRQVDSYPKSQYRDPMKYCTNTTLLANRVLVVGGTMAWTGAIEDRVIEVLEPYCIEDIDTAKTLSEIDMDLLPSYTAVIMLAEIDGPVLANLSGATMDTLKAMMLPEMKILWITHKARTFTPDAAASIGFIRTLLAEVPSLDVQVLDLDTIDPIPATDTIMSCFVRLLMPRLDKNVAEDQRPLWVYETEVYMERGRQYIARCLPWKEANNRNNAPRRLVFDPVNSLDDITDVSFVEKQDGSSGYEMQVDKSYKPLDVGETSVVIKTSYSTADGLDLGRLGSAYVSLGRDVEYSKIYVALSSTNASYIKTPAVCTHRPDFDKVNQPILVALLARYVSALTIANELILDDDESLMVIEPDAMFHACLQETLADCSSPFVSVSTDANRCAADPALTYIHANSSTREIKALYHRLGTSPRSRRTVSVIDMQPTENEITRILRSHLPKGGRYEAASSVLTGENHVHGSSAFAELWQEAVDKTMAKLGEWQVSGFRPQLTTVKAMTERTGQLPPFQIIDWKAERSLLKQLTWMPPKNILSPDKAYILVGITRDLGQSLSYLFADYGARHIILCSRNPPSQTNWQKDMASRGVRVQFFSVDVTDPVSLVRFKQALEMQNTLAIGGVVNGAMVLEDKVFATMSVDTLHRVMRPKTVGSKNLDLAFRNKELEFFIMTSSFAAIGGHAGQSNYAAANMFMNGLAAKRRAEGVPGSTLNIGVIYGIGFLHREKSELYTGLSREGYPPISERDIHHMFLEAIEAGKPKKPGQVYDIITGLSRYDANAPEHHWQQDPRFSHFAKPFEDEKAGKADEKSSVKDQIAATKNADEIYDLIRSAFFSHLQHLLQLSESSVNDDATFGELGVDSLVAVDVRNWFYKNLGQDVAVMKILGSPSIKALLREVAEKLAFLRAATKAATTTPPKQTGAAAGQKPGSPVKTRQSGSGSGSARKPSSSRQTQQTGGSPSASGSKKPEAPFPPADPELSPTRPKGWKGKEKEVTYPPAPGRLPRYVPQSIPQSSAPTWESYRAPLPPGRIPLPPAVTGVTPQPPAATTQTTTTAAPAPQPEPPATTSEVPAAPQPEPEPPASTTEPPAALEPPAATSEPAPAAPEPAPAATSETPAATSEPPAAPEPTGSQSPPQQQRSPTTPLLPLDTSHTPRLRTSKSTESFDTDGGGGGSSPETPSTHDGRGPP</sequence>
<dbReference type="SMART" id="SM00826">
    <property type="entry name" value="PKS_DH"/>
    <property type="match status" value="1"/>
</dbReference>
<comment type="caution">
    <text evidence="11">The sequence shown here is derived from an EMBL/GenBank/DDBJ whole genome shotgun (WGS) entry which is preliminary data.</text>
</comment>
<dbReference type="PANTHER" id="PTHR43775:SF20">
    <property type="entry name" value="HYBRID PKS-NRPS SYNTHETASE APDA"/>
    <property type="match status" value="1"/>
</dbReference>